<dbReference type="EMBL" id="JPMI01000311">
    <property type="protein sequence ID" value="KFA87951.1"/>
    <property type="molecule type" value="Genomic_DNA"/>
</dbReference>
<comment type="caution">
    <text evidence="1">The sequence shown here is derived from an EMBL/GenBank/DDBJ whole genome shotgun (WGS) entry which is preliminary data.</text>
</comment>
<dbReference type="Proteomes" id="UP000028547">
    <property type="component" value="Unassembled WGS sequence"/>
</dbReference>
<protein>
    <submittedName>
        <fullName evidence="1">Uncharacterized protein</fullName>
    </submittedName>
</protein>
<dbReference type="AlphaFoldDB" id="A0A084SHL6"/>
<reference evidence="1 2" key="1">
    <citation type="submission" date="2014-07" db="EMBL/GenBank/DDBJ databases">
        <title>Draft Genome Sequence of Gephyronic Acid Producer, Cystobacter violaceus Strain Cb vi76.</title>
        <authorList>
            <person name="Stevens D.C."/>
            <person name="Young J."/>
            <person name="Carmichael R."/>
            <person name="Tan J."/>
            <person name="Taylor R.E."/>
        </authorList>
    </citation>
    <scope>NUCLEOTIDE SEQUENCE [LARGE SCALE GENOMIC DNA]</scope>
    <source>
        <strain evidence="1 2">Cb vi76</strain>
    </source>
</reference>
<proteinExistence type="predicted"/>
<organism evidence="1 2">
    <name type="scientific">Archangium violaceum Cb vi76</name>
    <dbReference type="NCBI Taxonomy" id="1406225"/>
    <lineage>
        <taxon>Bacteria</taxon>
        <taxon>Pseudomonadati</taxon>
        <taxon>Myxococcota</taxon>
        <taxon>Myxococcia</taxon>
        <taxon>Myxococcales</taxon>
        <taxon>Cystobacterineae</taxon>
        <taxon>Archangiaceae</taxon>
        <taxon>Archangium</taxon>
    </lineage>
</organism>
<sequence length="129" mass="14668">MKAPREGTPGDDASRRFERQMREGFTGLLEPGAWSSLLQPVLGFQLGWIRSLHQAMEEAGPRTPRARLDEVLRGLLEVVEPLGPPEERLARRRLMIEYADVLTAYAGLMRELARDVEDEEQPRPSVPNY</sequence>
<evidence type="ECO:0000313" key="2">
    <source>
        <dbReference type="Proteomes" id="UP000028547"/>
    </source>
</evidence>
<gene>
    <name evidence="1" type="ORF">Q664_44305</name>
</gene>
<evidence type="ECO:0000313" key="1">
    <source>
        <dbReference type="EMBL" id="KFA87951.1"/>
    </source>
</evidence>
<dbReference type="RefSeq" id="WP_152622667.1">
    <property type="nucleotide sequence ID" value="NZ_JPMI01000311.1"/>
</dbReference>
<name>A0A084SHL6_9BACT</name>
<accession>A0A084SHL6</accession>